<name>A0A0B6YGE9_9EUPU</name>
<protein>
    <submittedName>
        <fullName evidence="1">Uncharacterized protein</fullName>
    </submittedName>
</protein>
<dbReference type="EMBL" id="HACG01008379">
    <property type="protein sequence ID" value="CEK55244.1"/>
    <property type="molecule type" value="Transcribed_RNA"/>
</dbReference>
<evidence type="ECO:0000313" key="1">
    <source>
        <dbReference type="EMBL" id="CEK55244.1"/>
    </source>
</evidence>
<organism evidence="1">
    <name type="scientific">Arion vulgaris</name>
    <dbReference type="NCBI Taxonomy" id="1028688"/>
    <lineage>
        <taxon>Eukaryota</taxon>
        <taxon>Metazoa</taxon>
        <taxon>Spiralia</taxon>
        <taxon>Lophotrochozoa</taxon>
        <taxon>Mollusca</taxon>
        <taxon>Gastropoda</taxon>
        <taxon>Heterobranchia</taxon>
        <taxon>Euthyneura</taxon>
        <taxon>Panpulmonata</taxon>
        <taxon>Eupulmonata</taxon>
        <taxon>Stylommatophora</taxon>
        <taxon>Helicina</taxon>
        <taxon>Arionoidea</taxon>
        <taxon>Arionidae</taxon>
        <taxon>Arion</taxon>
    </lineage>
</organism>
<proteinExistence type="predicted"/>
<reference evidence="1" key="1">
    <citation type="submission" date="2014-12" db="EMBL/GenBank/DDBJ databases">
        <title>Insight into the proteome of Arion vulgaris.</title>
        <authorList>
            <person name="Aradska J."/>
            <person name="Bulat T."/>
            <person name="Smidak R."/>
            <person name="Sarate P."/>
            <person name="Gangsoo J."/>
            <person name="Sialana F."/>
            <person name="Bilban M."/>
            <person name="Lubec G."/>
        </authorList>
    </citation>
    <scope>NUCLEOTIDE SEQUENCE</scope>
    <source>
        <tissue evidence="1">Skin</tissue>
    </source>
</reference>
<gene>
    <name evidence="1" type="primary">ORF24722</name>
</gene>
<feature type="non-terminal residue" evidence="1">
    <location>
        <position position="1"/>
    </location>
</feature>
<accession>A0A0B6YGE9</accession>
<dbReference type="AlphaFoldDB" id="A0A0B6YGE9"/>
<sequence>DDDDDESACVEHFAYLIEYKKVEGSFPCMQHHKNEKSKPPPPPNQISCILGARDTSYHMACRGYRHFPT</sequence>